<evidence type="ECO:0000256" key="1">
    <source>
        <dbReference type="SAM" id="MobiDB-lite"/>
    </source>
</evidence>
<dbReference type="AlphaFoldDB" id="A0A6A6DV99"/>
<evidence type="ECO:0000313" key="2">
    <source>
        <dbReference type="EMBL" id="KAF2182695.1"/>
    </source>
</evidence>
<feature type="region of interest" description="Disordered" evidence="1">
    <location>
        <begin position="1"/>
        <end position="53"/>
    </location>
</feature>
<sequence length="67" mass="7154">MGTSLLAKPDGSNEAVATTEQLAPERKNNLGSSKVNTEGKVTKDSPHEMKQSSPYKLLGARINTLVN</sequence>
<name>A0A6A6DV99_9PEZI</name>
<keyword evidence="3" id="KW-1185">Reference proteome</keyword>
<organism evidence="2 3">
    <name type="scientific">Zopfia rhizophila CBS 207.26</name>
    <dbReference type="NCBI Taxonomy" id="1314779"/>
    <lineage>
        <taxon>Eukaryota</taxon>
        <taxon>Fungi</taxon>
        <taxon>Dikarya</taxon>
        <taxon>Ascomycota</taxon>
        <taxon>Pezizomycotina</taxon>
        <taxon>Dothideomycetes</taxon>
        <taxon>Dothideomycetes incertae sedis</taxon>
        <taxon>Zopfiaceae</taxon>
        <taxon>Zopfia</taxon>
    </lineage>
</organism>
<protein>
    <submittedName>
        <fullName evidence="2">Uncharacterized protein</fullName>
    </submittedName>
</protein>
<accession>A0A6A6DV99</accession>
<proteinExistence type="predicted"/>
<evidence type="ECO:0000313" key="3">
    <source>
        <dbReference type="Proteomes" id="UP000800200"/>
    </source>
</evidence>
<dbReference type="OrthoDB" id="5286367at2759"/>
<gene>
    <name evidence="2" type="ORF">K469DRAFT_711376</name>
</gene>
<reference evidence="2" key="1">
    <citation type="journal article" date="2020" name="Stud. Mycol.">
        <title>101 Dothideomycetes genomes: a test case for predicting lifestyles and emergence of pathogens.</title>
        <authorList>
            <person name="Haridas S."/>
            <person name="Albert R."/>
            <person name="Binder M."/>
            <person name="Bloem J."/>
            <person name="Labutti K."/>
            <person name="Salamov A."/>
            <person name="Andreopoulos B."/>
            <person name="Baker S."/>
            <person name="Barry K."/>
            <person name="Bills G."/>
            <person name="Bluhm B."/>
            <person name="Cannon C."/>
            <person name="Castanera R."/>
            <person name="Culley D."/>
            <person name="Daum C."/>
            <person name="Ezra D."/>
            <person name="Gonzalez J."/>
            <person name="Henrissat B."/>
            <person name="Kuo A."/>
            <person name="Liang C."/>
            <person name="Lipzen A."/>
            <person name="Lutzoni F."/>
            <person name="Magnuson J."/>
            <person name="Mondo S."/>
            <person name="Nolan M."/>
            <person name="Ohm R."/>
            <person name="Pangilinan J."/>
            <person name="Park H.-J."/>
            <person name="Ramirez L."/>
            <person name="Alfaro M."/>
            <person name="Sun H."/>
            <person name="Tritt A."/>
            <person name="Yoshinaga Y."/>
            <person name="Zwiers L.-H."/>
            <person name="Turgeon B."/>
            <person name="Goodwin S."/>
            <person name="Spatafora J."/>
            <person name="Crous P."/>
            <person name="Grigoriev I."/>
        </authorList>
    </citation>
    <scope>NUCLEOTIDE SEQUENCE</scope>
    <source>
        <strain evidence="2">CBS 207.26</strain>
    </source>
</reference>
<feature type="compositionally biased region" description="Basic and acidic residues" evidence="1">
    <location>
        <begin position="40"/>
        <end position="50"/>
    </location>
</feature>
<dbReference type="Proteomes" id="UP000800200">
    <property type="component" value="Unassembled WGS sequence"/>
</dbReference>
<dbReference type="EMBL" id="ML994646">
    <property type="protein sequence ID" value="KAF2182695.1"/>
    <property type="molecule type" value="Genomic_DNA"/>
</dbReference>